<dbReference type="SUPFAM" id="SSF81593">
    <property type="entry name" value="Nucleotidyltransferase substrate binding subunit/domain"/>
    <property type="match status" value="1"/>
</dbReference>
<protein>
    <submittedName>
        <fullName evidence="1">Nucleotidyltransferase</fullName>
    </submittedName>
</protein>
<keyword evidence="1" id="KW-0808">Transferase</keyword>
<dbReference type="Gene3D" id="1.20.120.330">
    <property type="entry name" value="Nucleotidyltransferases domain 2"/>
    <property type="match status" value="1"/>
</dbReference>
<comment type="caution">
    <text evidence="1">The sequence shown here is derived from an EMBL/GenBank/DDBJ whole genome shotgun (WGS) entry which is preliminary data.</text>
</comment>
<dbReference type="RefSeq" id="WP_136942228.1">
    <property type="nucleotide sequence ID" value="NZ_SWKR01000002.1"/>
</dbReference>
<dbReference type="OrthoDB" id="9810452at2"/>
<reference evidence="1 2" key="1">
    <citation type="submission" date="2019-04" db="EMBL/GenBank/DDBJ databases">
        <authorList>
            <person name="Yang Y."/>
            <person name="Wei D."/>
        </authorList>
    </citation>
    <scope>NUCLEOTIDE SEQUENCE [LARGE SCALE GENOMIC DNA]</scope>
    <source>
        <strain evidence="1 2">L-1-4w-11</strain>
    </source>
</reference>
<proteinExistence type="predicted"/>
<dbReference type="GO" id="GO:0016740">
    <property type="term" value="F:transferase activity"/>
    <property type="evidence" value="ECO:0007669"/>
    <property type="project" value="UniProtKB-KW"/>
</dbReference>
<evidence type="ECO:0000313" key="2">
    <source>
        <dbReference type="Proteomes" id="UP000309138"/>
    </source>
</evidence>
<organism evidence="1 2">
    <name type="scientific">Sphingomonas baiyangensis</name>
    <dbReference type="NCBI Taxonomy" id="2572576"/>
    <lineage>
        <taxon>Bacteria</taxon>
        <taxon>Pseudomonadati</taxon>
        <taxon>Pseudomonadota</taxon>
        <taxon>Alphaproteobacteria</taxon>
        <taxon>Sphingomonadales</taxon>
        <taxon>Sphingomonadaceae</taxon>
        <taxon>Sphingomonas</taxon>
    </lineage>
</organism>
<dbReference type="InterPro" id="IPR010235">
    <property type="entry name" value="HepT"/>
</dbReference>
<dbReference type="Pfam" id="PF08780">
    <property type="entry name" value="NTase_sub_bind"/>
    <property type="match status" value="1"/>
</dbReference>
<accession>A0A4U1L0L1</accession>
<keyword evidence="2" id="KW-1185">Reference proteome</keyword>
<dbReference type="EMBL" id="SWKR01000002">
    <property type="protein sequence ID" value="TKD50287.1"/>
    <property type="molecule type" value="Genomic_DNA"/>
</dbReference>
<dbReference type="NCBIfam" id="TIGR01987">
    <property type="entry name" value="HI0074"/>
    <property type="match status" value="1"/>
</dbReference>
<evidence type="ECO:0000313" key="1">
    <source>
        <dbReference type="EMBL" id="TKD50287.1"/>
    </source>
</evidence>
<name>A0A4U1L0L1_9SPHN</name>
<sequence>MTQAAPARWRQRLAHYDKAVALLEEAFALGGTRPLSELEKAGLVQRFEIAWELGWKLMADYLLAEGSPPETVTSASVIRSAFAAGIIADGDAWMAASKLRHQLSHTHDVTVRDAELAAIEATHLRTLEAFRDAMIERGG</sequence>
<gene>
    <name evidence="1" type="ORF">FBR43_05580</name>
</gene>
<dbReference type="AlphaFoldDB" id="A0A4U1L0L1"/>
<dbReference type="Proteomes" id="UP000309138">
    <property type="component" value="Unassembled WGS sequence"/>
</dbReference>